<protein>
    <submittedName>
        <fullName evidence="1">BnaC04g19310D protein</fullName>
    </submittedName>
</protein>
<evidence type="ECO:0000313" key="2">
    <source>
        <dbReference type="Proteomes" id="UP000028999"/>
    </source>
</evidence>
<name>A0A078F6A0_BRANA</name>
<proteinExistence type="predicted"/>
<organism evidence="1 2">
    <name type="scientific">Brassica napus</name>
    <name type="common">Rape</name>
    <dbReference type="NCBI Taxonomy" id="3708"/>
    <lineage>
        <taxon>Eukaryota</taxon>
        <taxon>Viridiplantae</taxon>
        <taxon>Streptophyta</taxon>
        <taxon>Embryophyta</taxon>
        <taxon>Tracheophyta</taxon>
        <taxon>Spermatophyta</taxon>
        <taxon>Magnoliopsida</taxon>
        <taxon>eudicotyledons</taxon>
        <taxon>Gunneridae</taxon>
        <taxon>Pentapetalae</taxon>
        <taxon>rosids</taxon>
        <taxon>malvids</taxon>
        <taxon>Brassicales</taxon>
        <taxon>Brassicaceae</taxon>
        <taxon>Brassiceae</taxon>
        <taxon>Brassica</taxon>
    </lineage>
</organism>
<accession>A0A078F6A0</accession>
<reference evidence="1 2" key="1">
    <citation type="journal article" date="2014" name="Science">
        <title>Plant genetics. Early allopolyploid evolution in the post-Neolithic Brassica napus oilseed genome.</title>
        <authorList>
            <person name="Chalhoub B."/>
            <person name="Denoeud F."/>
            <person name="Liu S."/>
            <person name="Parkin I.A."/>
            <person name="Tang H."/>
            <person name="Wang X."/>
            <person name="Chiquet J."/>
            <person name="Belcram H."/>
            <person name="Tong C."/>
            <person name="Samans B."/>
            <person name="Correa M."/>
            <person name="Da Silva C."/>
            <person name="Just J."/>
            <person name="Falentin C."/>
            <person name="Koh C.S."/>
            <person name="Le Clainche I."/>
            <person name="Bernard M."/>
            <person name="Bento P."/>
            <person name="Noel B."/>
            <person name="Labadie K."/>
            <person name="Alberti A."/>
            <person name="Charles M."/>
            <person name="Arnaud D."/>
            <person name="Guo H."/>
            <person name="Daviaud C."/>
            <person name="Alamery S."/>
            <person name="Jabbari K."/>
            <person name="Zhao M."/>
            <person name="Edger P.P."/>
            <person name="Chelaifa H."/>
            <person name="Tack D."/>
            <person name="Lassalle G."/>
            <person name="Mestiri I."/>
            <person name="Schnel N."/>
            <person name="Le Paslier M.C."/>
            <person name="Fan G."/>
            <person name="Renault V."/>
            <person name="Bayer P.E."/>
            <person name="Golicz A.A."/>
            <person name="Manoli S."/>
            <person name="Lee T.H."/>
            <person name="Thi V.H."/>
            <person name="Chalabi S."/>
            <person name="Hu Q."/>
            <person name="Fan C."/>
            <person name="Tollenaere R."/>
            <person name="Lu Y."/>
            <person name="Battail C."/>
            <person name="Shen J."/>
            <person name="Sidebottom C.H."/>
            <person name="Wang X."/>
            <person name="Canaguier A."/>
            <person name="Chauveau A."/>
            <person name="Berard A."/>
            <person name="Deniot G."/>
            <person name="Guan M."/>
            <person name="Liu Z."/>
            <person name="Sun F."/>
            <person name="Lim Y.P."/>
            <person name="Lyons E."/>
            <person name="Town C.D."/>
            <person name="Bancroft I."/>
            <person name="Wang X."/>
            <person name="Meng J."/>
            <person name="Ma J."/>
            <person name="Pires J.C."/>
            <person name="King G.J."/>
            <person name="Brunel D."/>
            <person name="Delourme R."/>
            <person name="Renard M."/>
            <person name="Aury J.M."/>
            <person name="Adams K.L."/>
            <person name="Batley J."/>
            <person name="Snowdon R.J."/>
            <person name="Tost J."/>
            <person name="Edwards D."/>
            <person name="Zhou Y."/>
            <person name="Hua W."/>
            <person name="Sharpe A.G."/>
            <person name="Paterson A.H."/>
            <person name="Guan C."/>
            <person name="Wincker P."/>
        </authorList>
    </citation>
    <scope>NUCLEOTIDE SEQUENCE [LARGE SCALE GENOMIC DNA]</scope>
    <source>
        <strain evidence="2">cv. Darmor-bzh</strain>
    </source>
</reference>
<sequence length="18" mass="1937">MTNATKFLVMIIIGNSSP</sequence>
<keyword evidence="2" id="KW-1185">Reference proteome</keyword>
<dbReference type="EMBL" id="LK031987">
    <property type="protein sequence ID" value="CDY08622.1"/>
    <property type="molecule type" value="Genomic_DNA"/>
</dbReference>
<evidence type="ECO:0000313" key="1">
    <source>
        <dbReference type="EMBL" id="CDY08622.1"/>
    </source>
</evidence>
<gene>
    <name evidence="1" type="primary">BnaC04g19310D</name>
    <name evidence="1" type="ORF">GSBRNA2T00000418001</name>
</gene>
<dbReference type="PaxDb" id="3708-A0A078F6A0"/>
<dbReference type="AlphaFoldDB" id="A0A078F6A0"/>
<dbReference type="Proteomes" id="UP000028999">
    <property type="component" value="Unassembled WGS sequence"/>
</dbReference>